<evidence type="ECO:0000313" key="1">
    <source>
        <dbReference type="EMBL" id="CAG8769841.1"/>
    </source>
</evidence>
<name>A0ACA9QYP4_9GLOM</name>
<accession>A0ACA9QYP4</accession>
<keyword evidence="2" id="KW-1185">Reference proteome</keyword>
<protein>
    <submittedName>
        <fullName evidence="1">14183_t:CDS:1</fullName>
    </submittedName>
</protein>
<feature type="non-terminal residue" evidence="1">
    <location>
        <position position="1"/>
    </location>
</feature>
<dbReference type="EMBL" id="CAJVPT010064131">
    <property type="protein sequence ID" value="CAG8769841.1"/>
    <property type="molecule type" value="Genomic_DNA"/>
</dbReference>
<organism evidence="1 2">
    <name type="scientific">Acaulospora colombiana</name>
    <dbReference type="NCBI Taxonomy" id="27376"/>
    <lineage>
        <taxon>Eukaryota</taxon>
        <taxon>Fungi</taxon>
        <taxon>Fungi incertae sedis</taxon>
        <taxon>Mucoromycota</taxon>
        <taxon>Glomeromycotina</taxon>
        <taxon>Glomeromycetes</taxon>
        <taxon>Diversisporales</taxon>
        <taxon>Acaulosporaceae</taxon>
        <taxon>Acaulospora</taxon>
    </lineage>
</organism>
<comment type="caution">
    <text evidence="1">The sequence shown here is derived from an EMBL/GenBank/DDBJ whole genome shotgun (WGS) entry which is preliminary data.</text>
</comment>
<gene>
    <name evidence="1" type="ORF">ACOLOM_LOCUS13710</name>
</gene>
<reference evidence="1" key="1">
    <citation type="submission" date="2021-06" db="EMBL/GenBank/DDBJ databases">
        <authorList>
            <person name="Kallberg Y."/>
            <person name="Tangrot J."/>
            <person name="Rosling A."/>
        </authorList>
    </citation>
    <scope>NUCLEOTIDE SEQUENCE</scope>
    <source>
        <strain evidence="1">CL356</strain>
    </source>
</reference>
<sequence>SGLPQRFEGIRTTIPRRLDVYVIWSALPKGLEWLVHIVRSISGEEATELEVLQDQHPVVTLASTLEVVATLWLSLSQALLSKWNSQCLLPLRLRALLWGIKSWVSYGSHGTIVYEGSLQGRAVAVKRLLQDFVTLASHEVSLLLQADDHPNVIRYYFSMTRDSFLYIALEL</sequence>
<feature type="non-terminal residue" evidence="1">
    <location>
        <position position="171"/>
    </location>
</feature>
<evidence type="ECO:0000313" key="2">
    <source>
        <dbReference type="Proteomes" id="UP000789525"/>
    </source>
</evidence>
<proteinExistence type="predicted"/>
<dbReference type="Proteomes" id="UP000789525">
    <property type="component" value="Unassembled WGS sequence"/>
</dbReference>